<dbReference type="PROSITE" id="PS51469">
    <property type="entry name" value="SUN"/>
    <property type="match status" value="1"/>
</dbReference>
<sequence length="1960" mass="220564">MALFAVLPAAFLALVFASPVLSAPSSSNDPFRALSAHATRQPEPPVCCLTPLPPIEPVEDEVLLSFEEWKEKQAALQASAKVNGKGEPPNHTNAVAGNSAHVNAGREIRSSAAENAVPVTPSEMLDALDSDNASEKLSPHFQVPLTDRFNYAGTDCSARVHLAHRSAKSPASILSSKRDRYMLSPCNSPKEKQFVVVELCEDIRIDTVQLANFEFFSGVFKDFTVSVSKTYKEDWIVAGTYRAKNIRGVQSFHPPPSLTGFYRFIRIDFHTHYSNEYYCPISLLRVYGLTHLEEWKWEIWEAESRAKREGLLEPSAPRQVIADESLSMKLPSSIASEASVKPPVDNGAASVPPSNNSSSTTTDDEGALSFAAQKYSTSHRTLPAFAWEQFATANTKETEVPQDSHELHTITNDHIAISTSTTLFSPSPLITLPIELSNTTVISSTQMASPVASSSSIVSVMHQVHNPPPAMGGESIYRNIMNRLTALEANHTLYVRYVEEQTNGVREMIRRLGEDIGRLDGIGKAQAQKFQRSLTEWENQRKTLEDEYMELVARIEYLSDEIVLEKRLGIAQLCLLLAVIVFIGLTRGSRGESPPEHGPLRFNRSMRDWGRRHLSFSGQWASRFISSSSPSRSPPRTAKSPKGNFVPQQINLDDGRAPFPTLSARPRGVKSASYAKPHVPDRKVQNVYIHARSRSRTPSLPLRTALPHNPRIVSRPTTPTTSITTALRPQLQRANSLTSSNTGLPTSASFSAVGPVPKSAKRWARTAHLHEVKSPAPLIATANNKVAKDDSKNLEKKSSEVVSNARSMTTLLTTQDKAKSLDDSDLFLEAPGRSTRRSNRYSFATSDIDKPMIPAGKRWTSSSDSSCDGDGGDLWVDTDATDTSVDGDSGGFSGFSFEEVNKTLHFLLLHFQHRFVTMPLYMARDPNVWRKGKENRHGPIEEQPGSMERCNIYCQWKQVTGLVIKGVCDIDGNKRPIVSTVGQFTVNEISMEQPMIIDSDKQIKTISTTVKAAIYSQMQNYQPGVNKLARNAVFREPWTPNVTVTEETLDRIRHLNIPRSCHPYSHLPDMLSHRLGRFQDDTELKQRMEALFGSKTHKTFVNTSGAGKTRLVLEHLCTNWGLYLTCHEDSRIGSKDMSTVISSIKKNPLFMANLPPSPSLQVSGKDDGDQMRELLEKLEHFSSTAEGCQFSQALETNNQLVSCSVLSILLARFYVLRQFLMTLIEMGEDVTQPLHIRNWLRAQLHPDLLLRPDESGDIFAQLRNHIMRIIDFSLPVTELVLQSLLADVLAEIRKMLPFDSDLAIVLDECQFAARDLRNAFRSDNWTSKRPLLRQIAKCLNGIFNGALDLEVPQATFIFTGTGLSKNDITDALSSVVAKTDLCKEVYDTGAFDDIDVQRKYIEEYFPPQIWQSDKFPRLLQRIFRWLRGRHRFTAEYISAVLQNGYKHLDQLLNAYIYNLTGFEPSDYNGEEVIPELIDFPHRAFVFEAVSSRMKEKIKSLCYDYLLRSKLDGWLGKDENDYIAYGFARVKNAGVRTLIRIDEPLVMMACAMWLNGSSESDAHSLYKYVANRIQDHNPSTGRNGFEEFICFYLQQVFQKPRRLGQVFDLPDKENPKKDSVLAQKRATLVTLHIDEIGSKRKLMEGTTDIQNIGEAKLPGALGLGIQSMDECIPLINWVKLKAHTAFCFPMNEMGPDIMCFLRLEDDKGKPEDFTYICLAIQCKFHQVDGELEPSTLRDAIATVTPRKFFAPRHVKDEDEAVGREEKRKETREGFLSALEGLPRKDPLAGKYGVMRIICGFPVRVNLDTVFYQHKEQVKTPKYVLDPDEEDEHPLGKLNVEFLTTETAPLHPTNLLEVIKARAQKAKKKGKSFWSTFDPAVLWSDSEDEEEEEELQSRQRRVPVRAKSLELDDHSRMIIETLESDYAQCRGLDLPPRARKRKRNLSELHEDDYEGDNEDRYI</sequence>
<dbReference type="EMBL" id="BDGU01000878">
    <property type="protein sequence ID" value="GAW08982.1"/>
    <property type="molecule type" value="Genomic_DNA"/>
</dbReference>
<keyword evidence="4" id="KW-0472">Membrane</keyword>
<keyword evidence="7" id="KW-0732">Signal</keyword>
<keyword evidence="2" id="KW-0812">Transmembrane</keyword>
<dbReference type="GO" id="GO:0005737">
    <property type="term" value="C:cytoplasm"/>
    <property type="evidence" value="ECO:0007669"/>
    <property type="project" value="TreeGrafter"/>
</dbReference>
<evidence type="ECO:0000256" key="2">
    <source>
        <dbReference type="ARBA" id="ARBA00022692"/>
    </source>
</evidence>
<reference evidence="9 10" key="2">
    <citation type="submission" date="2017-02" db="EMBL/GenBank/DDBJ databases">
        <title>A genome survey and senescence transcriptome analysis in Lentinula edodes.</title>
        <authorList>
            <person name="Sakamoto Y."/>
            <person name="Nakade K."/>
            <person name="Sato S."/>
            <person name="Yoshida Y."/>
            <person name="Miyazaki K."/>
            <person name="Natsume S."/>
            <person name="Konno N."/>
        </authorList>
    </citation>
    <scope>NUCLEOTIDE SEQUENCE [LARGE SCALE GENOMIC DNA]</scope>
    <source>
        <strain evidence="9 10">NBRC 111202</strain>
    </source>
</reference>
<dbReference type="PANTHER" id="PTHR12953:SF0">
    <property type="entry name" value="SUN DOMAIN-CONTAINING OSSIFICATION FACTOR"/>
    <property type="match status" value="1"/>
</dbReference>
<evidence type="ECO:0000256" key="1">
    <source>
        <dbReference type="ARBA" id="ARBA00004308"/>
    </source>
</evidence>
<dbReference type="InterPro" id="IPR045120">
    <property type="entry name" value="Suco/Slp1-like"/>
</dbReference>
<dbReference type="Proteomes" id="UP000188533">
    <property type="component" value="Unassembled WGS sequence"/>
</dbReference>
<feature type="chain" id="PRO_5013360969" evidence="7">
    <location>
        <begin position="18"/>
        <end position="1960"/>
    </location>
</feature>
<evidence type="ECO:0000256" key="3">
    <source>
        <dbReference type="ARBA" id="ARBA00022989"/>
    </source>
</evidence>
<evidence type="ECO:0000256" key="6">
    <source>
        <dbReference type="SAM" id="MobiDB-lite"/>
    </source>
</evidence>
<feature type="domain" description="SUN" evidence="8">
    <location>
        <begin position="121"/>
        <end position="291"/>
    </location>
</feature>
<dbReference type="InterPro" id="IPR012919">
    <property type="entry name" value="SUN_dom"/>
</dbReference>
<comment type="caution">
    <text evidence="9">The sequence shown here is derived from an EMBL/GenBank/DDBJ whole genome shotgun (WGS) entry which is preliminary data.</text>
</comment>
<evidence type="ECO:0000256" key="4">
    <source>
        <dbReference type="ARBA" id="ARBA00023136"/>
    </source>
</evidence>
<accession>A0A1Q3EP57</accession>
<reference evidence="9 10" key="1">
    <citation type="submission" date="2016-08" db="EMBL/GenBank/DDBJ databases">
        <authorList>
            <consortium name="Lentinula edodes genome sequencing consortium"/>
            <person name="Sakamoto Y."/>
            <person name="Nakade K."/>
            <person name="Sato S."/>
            <person name="Yoshida Y."/>
            <person name="Miyazaki K."/>
            <person name="Natsume S."/>
            <person name="Konno N."/>
        </authorList>
    </citation>
    <scope>NUCLEOTIDE SEQUENCE [LARGE SCALE GENOMIC DNA]</scope>
    <source>
        <strain evidence="9 10">NBRC 111202</strain>
    </source>
</reference>
<protein>
    <submittedName>
        <fullName evidence="9">Sad1-unc-like c-terminal</fullName>
    </submittedName>
</protein>
<dbReference type="Gene3D" id="2.60.120.260">
    <property type="entry name" value="Galactose-binding domain-like"/>
    <property type="match status" value="1"/>
</dbReference>
<feature type="region of interest" description="Disordered" evidence="6">
    <location>
        <begin position="337"/>
        <end position="364"/>
    </location>
</feature>
<feature type="coiled-coil region" evidence="5">
    <location>
        <begin position="527"/>
        <end position="561"/>
    </location>
</feature>
<feature type="compositionally biased region" description="Low complexity" evidence="6">
    <location>
        <begin position="624"/>
        <end position="636"/>
    </location>
</feature>
<dbReference type="Pfam" id="PF07738">
    <property type="entry name" value="Sad1_UNC"/>
    <property type="match status" value="1"/>
</dbReference>
<dbReference type="GO" id="GO:0034975">
    <property type="term" value="P:protein folding in endoplasmic reticulum"/>
    <property type="evidence" value="ECO:0007669"/>
    <property type="project" value="TreeGrafter"/>
</dbReference>
<comment type="subcellular location">
    <subcellularLocation>
        <location evidence="1">Endomembrane system</location>
    </subcellularLocation>
</comment>
<gene>
    <name evidence="9" type="ORF">LENED_011097</name>
</gene>
<keyword evidence="5" id="KW-0175">Coiled coil</keyword>
<keyword evidence="3" id="KW-1133">Transmembrane helix</keyword>
<proteinExistence type="predicted"/>
<keyword evidence="10" id="KW-1185">Reference proteome</keyword>
<evidence type="ECO:0000256" key="5">
    <source>
        <dbReference type="SAM" id="Coils"/>
    </source>
</evidence>
<dbReference type="GO" id="GO:0012505">
    <property type="term" value="C:endomembrane system"/>
    <property type="evidence" value="ECO:0007669"/>
    <property type="project" value="UniProtKB-SubCell"/>
</dbReference>
<evidence type="ECO:0000259" key="8">
    <source>
        <dbReference type="PROSITE" id="PS51469"/>
    </source>
</evidence>
<feature type="region of interest" description="Disordered" evidence="6">
    <location>
        <begin position="692"/>
        <end position="721"/>
    </location>
</feature>
<name>A0A1Q3EP57_LENED</name>
<feature type="region of interest" description="Disordered" evidence="6">
    <location>
        <begin position="624"/>
        <end position="674"/>
    </location>
</feature>
<evidence type="ECO:0000313" key="10">
    <source>
        <dbReference type="Proteomes" id="UP000188533"/>
    </source>
</evidence>
<evidence type="ECO:0000313" key="9">
    <source>
        <dbReference type="EMBL" id="GAW08982.1"/>
    </source>
</evidence>
<feature type="compositionally biased region" description="Low complexity" evidence="6">
    <location>
        <begin position="711"/>
        <end position="721"/>
    </location>
</feature>
<feature type="signal peptide" evidence="7">
    <location>
        <begin position="1"/>
        <end position="17"/>
    </location>
</feature>
<evidence type="ECO:0000256" key="7">
    <source>
        <dbReference type="SAM" id="SignalP"/>
    </source>
</evidence>
<organism evidence="9 10">
    <name type="scientific">Lentinula edodes</name>
    <name type="common">Shiitake mushroom</name>
    <name type="synonym">Lentinus edodes</name>
    <dbReference type="NCBI Taxonomy" id="5353"/>
    <lineage>
        <taxon>Eukaryota</taxon>
        <taxon>Fungi</taxon>
        <taxon>Dikarya</taxon>
        <taxon>Basidiomycota</taxon>
        <taxon>Agaricomycotina</taxon>
        <taxon>Agaricomycetes</taxon>
        <taxon>Agaricomycetidae</taxon>
        <taxon>Agaricales</taxon>
        <taxon>Marasmiineae</taxon>
        <taxon>Omphalotaceae</taxon>
        <taxon>Lentinula</taxon>
    </lineage>
</organism>
<dbReference type="GO" id="GO:0016020">
    <property type="term" value="C:membrane"/>
    <property type="evidence" value="ECO:0007669"/>
    <property type="project" value="InterPro"/>
</dbReference>
<dbReference type="PANTHER" id="PTHR12953">
    <property type="entry name" value="MEMBRANE PROTEIN CH1 RELATED"/>
    <property type="match status" value="1"/>
</dbReference>
<dbReference type="STRING" id="5353.A0A1Q3EP57"/>